<organism evidence="2 3">
    <name type="scientific">Bradyrhizobium manausense</name>
    <dbReference type="NCBI Taxonomy" id="989370"/>
    <lineage>
        <taxon>Bacteria</taxon>
        <taxon>Pseudomonadati</taxon>
        <taxon>Pseudomonadota</taxon>
        <taxon>Alphaproteobacteria</taxon>
        <taxon>Hyphomicrobiales</taxon>
        <taxon>Nitrobacteraceae</taxon>
        <taxon>Bradyrhizobium</taxon>
    </lineage>
</organism>
<comment type="caution">
    <text evidence="2">The sequence shown here is derived from an EMBL/GenBank/DDBJ whole genome shotgun (WGS) entry which is preliminary data.</text>
</comment>
<dbReference type="OrthoDB" id="8255086at2"/>
<evidence type="ECO:0000313" key="2">
    <source>
        <dbReference type="EMBL" id="KRQ08299.1"/>
    </source>
</evidence>
<keyword evidence="3" id="KW-1185">Reference proteome</keyword>
<gene>
    <name evidence="2" type="ORF">AOQ71_22690</name>
</gene>
<evidence type="ECO:0000313" key="3">
    <source>
        <dbReference type="Proteomes" id="UP000051936"/>
    </source>
</evidence>
<dbReference type="EMBL" id="LJYG01000094">
    <property type="protein sequence ID" value="KRQ08299.1"/>
    <property type="molecule type" value="Genomic_DNA"/>
</dbReference>
<sequence>MADRAKDAGLMGLISGILGATRTEEPPAEAAPPAPTSAPATPAPPPEMEAALQRKSMVPAAPRTKPLISLGGLDEKRARLPAVAVGDLVLGELRKVDGFPRSGVSITIYGYRNWNAMIRFAPFSTTLQNAARLREALPDIVHRLRQYVELET</sequence>
<proteinExistence type="predicted"/>
<dbReference type="Proteomes" id="UP000051936">
    <property type="component" value="Unassembled WGS sequence"/>
</dbReference>
<feature type="region of interest" description="Disordered" evidence="1">
    <location>
        <begin position="16"/>
        <end position="60"/>
    </location>
</feature>
<feature type="compositionally biased region" description="Pro residues" evidence="1">
    <location>
        <begin position="29"/>
        <end position="47"/>
    </location>
</feature>
<protein>
    <submittedName>
        <fullName evidence="2">Uncharacterized protein</fullName>
    </submittedName>
</protein>
<dbReference type="RefSeq" id="WP_063958288.1">
    <property type="nucleotide sequence ID" value="NZ_LJYG01000094.1"/>
</dbReference>
<accession>A0A0R3DE21</accession>
<name>A0A0R3DE21_9BRAD</name>
<reference evidence="2 3" key="1">
    <citation type="submission" date="2015-09" db="EMBL/GenBank/DDBJ databases">
        <title>Draft Genome Sequence of Bradyrhizobium manausense Strain BR 3351T, a Novel Symbiotic Nitrogen-Fixing Alphaproteobacterium Isolated from Brazilian Amazon Rain Forest.</title>
        <authorList>
            <person name="De Araujo J.L."/>
            <person name="Zilli J.E."/>
        </authorList>
    </citation>
    <scope>NUCLEOTIDE SEQUENCE [LARGE SCALE GENOMIC DNA]</scope>
    <source>
        <strain evidence="2 3">BR3351</strain>
    </source>
</reference>
<dbReference type="AlphaFoldDB" id="A0A0R3DE21"/>
<evidence type="ECO:0000256" key="1">
    <source>
        <dbReference type="SAM" id="MobiDB-lite"/>
    </source>
</evidence>